<accession>A0A1M7PPQ3</accession>
<reference evidence="2 3" key="1">
    <citation type="submission" date="2016-11" db="EMBL/GenBank/DDBJ databases">
        <authorList>
            <person name="Jaros S."/>
            <person name="Januszkiewicz K."/>
            <person name="Wedrychowicz H."/>
        </authorList>
    </citation>
    <scope>NUCLEOTIDE SEQUENCE [LARGE SCALE GENOMIC DNA]</scope>
    <source>
        <strain evidence="2 3">DSM 46144</strain>
    </source>
</reference>
<dbReference type="InterPro" id="IPR036388">
    <property type="entry name" value="WH-like_DNA-bd_sf"/>
</dbReference>
<gene>
    <name evidence="2" type="ORF">SAMN05443668_103563</name>
</gene>
<dbReference type="AlphaFoldDB" id="A0A1M7PPQ3"/>
<feature type="compositionally biased region" description="Polar residues" evidence="1">
    <location>
        <begin position="344"/>
        <end position="357"/>
    </location>
</feature>
<evidence type="ECO:0008006" key="4">
    <source>
        <dbReference type="Google" id="ProtNLM"/>
    </source>
</evidence>
<name>A0A1M7PPQ3_9ACTN</name>
<dbReference type="STRING" id="134849.SAMN05443668_103563"/>
<evidence type="ECO:0000256" key="1">
    <source>
        <dbReference type="SAM" id="MobiDB-lite"/>
    </source>
</evidence>
<dbReference type="Gene3D" id="1.10.10.10">
    <property type="entry name" value="Winged helix-like DNA-binding domain superfamily/Winged helix DNA-binding domain"/>
    <property type="match status" value="1"/>
</dbReference>
<sequence>MPSDPRAETELRAAAQPVASDRLDQALRVLGSGLAGRPAGTVPDIVGVWLDGETVHLLLTKPCAMPPTPWVSDGTRWTLPAEAVLPPVEGLLAALPALATVGSQPGTHLLLDLERLGTLTLVGDPARCADLLRYLAAELASNTWSDHVDVMLAGFDAEEVGVFAALSGGERIEVVPSAAEGIAGLRRRVAEVVGNVSHRGATDALDGRLNDTAADGWTPYVLLAADCGPDDLNSLDALDTELAAAGRCAAAVVIASDRNAGRWTLQIATDGRLDVPFLGIQADDGELTAASLPRIELSALAELLATADRGLDSSASTKPPTAPDSALHLTEGDGLFAPPRGEAPSNQATEQDRNASANAEAASDPVWDGRKPPVADASAMANEVSTQRSAVPRNPDDTLDGDLAAWLGADPTRPRIGILGPVSLEAPGTQPRQRQRFHAEVAVYLAGCGSRGATPDRLDDALWPNRVIEPAARRVAITRTRTWLGKAPGGEKWLPELDSERRYRLRDGYLLDWHLFRRLRARAEGKGPDGVADLRAALSLVRGAPLAGADVAFSSNARNPYPWLTTSDLAPMHLVSAIVDTAHHLVDFCLAAGDLREARWAADQAWVADVDRDSDIPWRDHLRIAAAAGNEAELEHLLGSLMSEREAEVPEDLDRVTYQLLCEVMPDRMGVAGR</sequence>
<organism evidence="2 3">
    <name type="scientific">Cryptosporangium aurantiacum</name>
    <dbReference type="NCBI Taxonomy" id="134849"/>
    <lineage>
        <taxon>Bacteria</taxon>
        <taxon>Bacillati</taxon>
        <taxon>Actinomycetota</taxon>
        <taxon>Actinomycetes</taxon>
        <taxon>Cryptosporangiales</taxon>
        <taxon>Cryptosporangiaceae</taxon>
        <taxon>Cryptosporangium</taxon>
    </lineage>
</organism>
<keyword evidence="3" id="KW-1185">Reference proteome</keyword>
<dbReference type="EMBL" id="FRCS01000003">
    <property type="protein sequence ID" value="SHN19304.1"/>
    <property type="molecule type" value="Genomic_DNA"/>
</dbReference>
<evidence type="ECO:0000313" key="3">
    <source>
        <dbReference type="Proteomes" id="UP000184440"/>
    </source>
</evidence>
<evidence type="ECO:0000313" key="2">
    <source>
        <dbReference type="EMBL" id="SHN19304.1"/>
    </source>
</evidence>
<proteinExistence type="predicted"/>
<protein>
    <recommendedName>
        <fullName evidence="4">Bacterial transcriptional activator domain-containing protein</fullName>
    </recommendedName>
</protein>
<dbReference type="Proteomes" id="UP000184440">
    <property type="component" value="Unassembled WGS sequence"/>
</dbReference>
<feature type="region of interest" description="Disordered" evidence="1">
    <location>
        <begin position="311"/>
        <end position="376"/>
    </location>
</feature>